<comment type="subcellular location">
    <subcellularLocation>
        <location evidence="2">Cytoplasm</location>
    </subcellularLocation>
</comment>
<dbReference type="EMBL" id="CBTK010000066">
    <property type="protein sequence ID" value="CDH44220.1"/>
    <property type="molecule type" value="Genomic_DNA"/>
</dbReference>
<dbReference type="SUPFAM" id="SSF53187">
    <property type="entry name" value="Zn-dependent exopeptidases"/>
    <property type="match status" value="1"/>
</dbReference>
<dbReference type="InterPro" id="IPR036264">
    <property type="entry name" value="Bact_exopeptidase_dim_dom"/>
</dbReference>
<dbReference type="Pfam" id="PF07687">
    <property type="entry name" value="M20_dimer"/>
    <property type="match status" value="1"/>
</dbReference>
<dbReference type="SUPFAM" id="SSF55031">
    <property type="entry name" value="Bacterial exopeptidase dimerisation domain"/>
    <property type="match status" value="1"/>
</dbReference>
<evidence type="ECO:0000313" key="12">
    <source>
        <dbReference type="EMBL" id="CDH44220.1"/>
    </source>
</evidence>
<gene>
    <name evidence="12" type="primary">argE</name>
    <name evidence="12" type="ORF">BN874_1580008</name>
</gene>
<evidence type="ECO:0000256" key="7">
    <source>
        <dbReference type="ARBA" id="ARBA00022723"/>
    </source>
</evidence>
<keyword evidence="13" id="KW-1185">Reference proteome</keyword>
<dbReference type="CDD" id="cd03894">
    <property type="entry name" value="M20_ArgE"/>
    <property type="match status" value="1"/>
</dbReference>
<dbReference type="AlphaFoldDB" id="A0A7U7J3I9"/>
<dbReference type="InterPro" id="IPR001261">
    <property type="entry name" value="ArgE/DapE_CS"/>
</dbReference>
<evidence type="ECO:0000256" key="8">
    <source>
        <dbReference type="ARBA" id="ARBA00022801"/>
    </source>
</evidence>
<keyword evidence="9" id="KW-0862">Zinc</keyword>
<dbReference type="NCBIfam" id="NF003474">
    <property type="entry name" value="PRK05111.1"/>
    <property type="match status" value="1"/>
</dbReference>
<accession>A0A7U7J3I9</accession>
<dbReference type="NCBIfam" id="TIGR01892">
    <property type="entry name" value="AcOrn-deacetyl"/>
    <property type="match status" value="1"/>
</dbReference>
<proteinExistence type="inferred from homology"/>
<evidence type="ECO:0000256" key="1">
    <source>
        <dbReference type="ARBA" id="ARBA00001947"/>
    </source>
</evidence>
<dbReference type="PANTHER" id="PTHR43808">
    <property type="entry name" value="ACETYLORNITHINE DEACETYLASE"/>
    <property type="match status" value="1"/>
</dbReference>
<dbReference type="FunFam" id="3.30.70.360:FF:000003">
    <property type="entry name" value="Acetylornithine deacetylase"/>
    <property type="match status" value="1"/>
</dbReference>
<evidence type="ECO:0000313" key="13">
    <source>
        <dbReference type="Proteomes" id="UP000019184"/>
    </source>
</evidence>
<dbReference type="GO" id="GO:0008777">
    <property type="term" value="F:acetylornithine deacetylase activity"/>
    <property type="evidence" value="ECO:0007669"/>
    <property type="project" value="UniProtKB-EC"/>
</dbReference>
<dbReference type="PROSITE" id="PS00759">
    <property type="entry name" value="ARGE_DAPE_CPG2_2"/>
    <property type="match status" value="1"/>
</dbReference>
<comment type="caution">
    <text evidence="12">The sequence shown here is derived from an EMBL/GenBank/DDBJ whole genome shotgun (WGS) entry which is preliminary data.</text>
</comment>
<dbReference type="GO" id="GO:0005737">
    <property type="term" value="C:cytoplasm"/>
    <property type="evidence" value="ECO:0007669"/>
    <property type="project" value="UniProtKB-SubCell"/>
</dbReference>
<dbReference type="Proteomes" id="UP000019184">
    <property type="component" value="Unassembled WGS sequence"/>
</dbReference>
<keyword evidence="10" id="KW-0170">Cobalt</keyword>
<keyword evidence="7" id="KW-0479">Metal-binding</keyword>
<evidence type="ECO:0000256" key="2">
    <source>
        <dbReference type="ARBA" id="ARBA00004496"/>
    </source>
</evidence>
<dbReference type="Gene3D" id="3.40.630.10">
    <property type="entry name" value="Zn peptidases"/>
    <property type="match status" value="1"/>
</dbReference>
<dbReference type="GO" id="GO:0046872">
    <property type="term" value="F:metal ion binding"/>
    <property type="evidence" value="ECO:0007669"/>
    <property type="project" value="UniProtKB-KW"/>
</dbReference>
<keyword evidence="6" id="KW-0028">Amino-acid biosynthesis</keyword>
<dbReference type="InterPro" id="IPR002933">
    <property type="entry name" value="Peptidase_M20"/>
</dbReference>
<sequence length="437" mass="46710">MIQNSRRFGYRTDGGGAKRFRVGKGTGNGVTPAAIITQHPLLSPAKNIMPTSEFRLLDHIRQLIAIPSVSSASPQWDQSNRPVIDLLAGWLEQAGFTVRIEPLPDRPDKANLIATLGSGPGGLVLAGHTDTVPYDAGRWHYDPFGGIVADGRIYGLGATDMKAFLALALAAARDFTARDLRRPLVILATANEESGMEGARALAAAGQPLGRHALIGEPTGLKPVRMHKGILMEAIRIEGRSGHSSDPALGANALEGMHRVIAELLQWRAELQARYRNPLFAVEVPTLNLGHIHGGDNPNRICADCELHIDIRPLPGMALAELRGALHERLGRVLVDGELKLSFTPLFEGIEAMETPAAAAIVRATEELTGAPAGAVGFGTEGPYLNALGMETVILGPGSVECAHQPDEFLALATLNPMLDLLRSLIGRFCVQDDRAQ</sequence>
<keyword evidence="4" id="KW-0963">Cytoplasm</keyword>
<comment type="cofactor">
    <cofactor evidence="1">
        <name>Zn(2+)</name>
        <dbReference type="ChEBI" id="CHEBI:29105"/>
    </cofactor>
</comment>
<dbReference type="InterPro" id="IPR010169">
    <property type="entry name" value="AcOrn-deacetyl"/>
</dbReference>
<dbReference type="InterPro" id="IPR050072">
    <property type="entry name" value="Peptidase_M20A"/>
</dbReference>
<comment type="similarity">
    <text evidence="3">Belongs to the peptidase M20A family. ArgE subfamily.</text>
</comment>
<feature type="domain" description="Peptidase M20 dimerisation" evidence="11">
    <location>
        <begin position="226"/>
        <end position="336"/>
    </location>
</feature>
<name>A0A7U7J3I9_9GAMM</name>
<protein>
    <submittedName>
        <fullName evidence="12">Acetylornithine deacetylase</fullName>
        <ecNumber evidence="12">3.5.1.16</ecNumber>
    </submittedName>
</protein>
<evidence type="ECO:0000259" key="11">
    <source>
        <dbReference type="Pfam" id="PF07687"/>
    </source>
</evidence>
<organism evidence="12 13">
    <name type="scientific">Candidatus Contendobacter odensis Run_B_J11</name>
    <dbReference type="NCBI Taxonomy" id="1400861"/>
    <lineage>
        <taxon>Bacteria</taxon>
        <taxon>Pseudomonadati</taxon>
        <taxon>Pseudomonadota</taxon>
        <taxon>Gammaproteobacteria</taxon>
        <taxon>Candidatus Competibacteraceae</taxon>
        <taxon>Candidatus Contendibacter</taxon>
    </lineage>
</organism>
<keyword evidence="8 12" id="KW-0378">Hydrolase</keyword>
<evidence type="ECO:0000256" key="6">
    <source>
        <dbReference type="ARBA" id="ARBA00022605"/>
    </source>
</evidence>
<dbReference type="GO" id="GO:0006526">
    <property type="term" value="P:L-arginine biosynthetic process"/>
    <property type="evidence" value="ECO:0007669"/>
    <property type="project" value="UniProtKB-KW"/>
</dbReference>
<keyword evidence="5" id="KW-0055">Arginine biosynthesis</keyword>
<reference evidence="12 13" key="1">
    <citation type="journal article" date="2014" name="ISME J.">
        <title>Candidatus Competibacter-lineage genomes retrieved from metagenomes reveal functional metabolic diversity.</title>
        <authorList>
            <person name="McIlroy S.J."/>
            <person name="Albertsen M."/>
            <person name="Andresen E.K."/>
            <person name="Saunders A.M."/>
            <person name="Kristiansen R."/>
            <person name="Stokholm-Bjerregaard M."/>
            <person name="Nielsen K.L."/>
            <person name="Nielsen P.H."/>
        </authorList>
    </citation>
    <scope>NUCLEOTIDE SEQUENCE [LARGE SCALE GENOMIC DNA]</scope>
    <source>
        <strain evidence="12 13">Run_B_J11</strain>
    </source>
</reference>
<evidence type="ECO:0000256" key="10">
    <source>
        <dbReference type="ARBA" id="ARBA00023285"/>
    </source>
</evidence>
<dbReference type="PANTHER" id="PTHR43808:SF1">
    <property type="entry name" value="ACETYLORNITHINE DEACETYLASE"/>
    <property type="match status" value="1"/>
</dbReference>
<evidence type="ECO:0000256" key="9">
    <source>
        <dbReference type="ARBA" id="ARBA00022833"/>
    </source>
</evidence>
<evidence type="ECO:0000256" key="3">
    <source>
        <dbReference type="ARBA" id="ARBA00005691"/>
    </source>
</evidence>
<dbReference type="Pfam" id="PF01546">
    <property type="entry name" value="Peptidase_M20"/>
    <property type="match status" value="1"/>
</dbReference>
<dbReference type="Gene3D" id="3.30.70.360">
    <property type="match status" value="1"/>
</dbReference>
<evidence type="ECO:0000256" key="5">
    <source>
        <dbReference type="ARBA" id="ARBA00022571"/>
    </source>
</evidence>
<dbReference type="InterPro" id="IPR011650">
    <property type="entry name" value="Peptidase_M20_dimer"/>
</dbReference>
<dbReference type="EC" id="3.5.1.16" evidence="12"/>
<evidence type="ECO:0000256" key="4">
    <source>
        <dbReference type="ARBA" id="ARBA00022490"/>
    </source>
</evidence>